<reference evidence="4" key="1">
    <citation type="submission" date="2018-05" db="EMBL/GenBank/DDBJ databases">
        <title>Genome sequencing of Phenylobacterium sp. HYN0004.</title>
        <authorList>
            <person name="Yi H."/>
            <person name="Baek C."/>
        </authorList>
    </citation>
    <scope>NUCLEOTIDE SEQUENCE [LARGE SCALE GENOMIC DNA]</scope>
    <source>
        <strain evidence="4">HYN0004</strain>
    </source>
</reference>
<dbReference type="InterPro" id="IPR002347">
    <property type="entry name" value="SDR_fam"/>
</dbReference>
<keyword evidence="2" id="KW-0732">Signal</keyword>
<feature type="signal peptide" evidence="2">
    <location>
        <begin position="1"/>
        <end position="27"/>
    </location>
</feature>
<evidence type="ECO:0000256" key="2">
    <source>
        <dbReference type="SAM" id="SignalP"/>
    </source>
</evidence>
<proteinExistence type="inferred from homology"/>
<comment type="similarity">
    <text evidence="1">Belongs to the short-chain dehydrogenases/reductases (SDR) family.</text>
</comment>
<dbReference type="RefSeq" id="WP_110449403.1">
    <property type="nucleotide sequence ID" value="NZ_CP029479.1"/>
</dbReference>
<gene>
    <name evidence="3" type="ORF">HYN04_03100</name>
</gene>
<dbReference type="CDD" id="cd05374">
    <property type="entry name" value="17beta-HSD-like_SDR_c"/>
    <property type="match status" value="1"/>
</dbReference>
<dbReference type="PANTHER" id="PTHR43976:SF9">
    <property type="entry name" value="OXIDOREDUCTASE"/>
    <property type="match status" value="1"/>
</dbReference>
<dbReference type="Pfam" id="PF00106">
    <property type="entry name" value="adh_short"/>
    <property type="match status" value="1"/>
</dbReference>
<dbReference type="PRINTS" id="PR00080">
    <property type="entry name" value="SDRFAMILY"/>
</dbReference>
<dbReference type="PANTHER" id="PTHR43976">
    <property type="entry name" value="SHORT CHAIN DEHYDROGENASE"/>
    <property type="match status" value="1"/>
</dbReference>
<dbReference type="EMBL" id="CP029479">
    <property type="protein sequence ID" value="AWM76834.1"/>
    <property type="molecule type" value="Genomic_DNA"/>
</dbReference>
<organism evidence="3 4">
    <name type="scientific">Phenylobacterium parvum</name>
    <dbReference type="NCBI Taxonomy" id="2201350"/>
    <lineage>
        <taxon>Bacteria</taxon>
        <taxon>Pseudomonadati</taxon>
        <taxon>Pseudomonadota</taxon>
        <taxon>Alphaproteobacteria</taxon>
        <taxon>Caulobacterales</taxon>
        <taxon>Caulobacteraceae</taxon>
        <taxon>Phenylobacterium</taxon>
    </lineage>
</organism>
<accession>A0A2Z3I098</accession>
<dbReference type="InterPro" id="IPR051911">
    <property type="entry name" value="SDR_oxidoreductase"/>
</dbReference>
<dbReference type="PROSITE" id="PS51318">
    <property type="entry name" value="TAT"/>
    <property type="match status" value="1"/>
</dbReference>
<name>A0A2Z3I098_9CAUL</name>
<feature type="chain" id="PRO_5016443038" evidence="2">
    <location>
        <begin position="28"/>
        <end position="332"/>
    </location>
</feature>
<dbReference type="InterPro" id="IPR036291">
    <property type="entry name" value="NAD(P)-bd_dom_sf"/>
</dbReference>
<dbReference type="OrthoDB" id="9793825at2"/>
<dbReference type="SUPFAM" id="SSF51735">
    <property type="entry name" value="NAD(P)-binding Rossmann-fold domains"/>
    <property type="match status" value="1"/>
</dbReference>
<dbReference type="Gene3D" id="3.40.50.720">
    <property type="entry name" value="NAD(P)-binding Rossmann-like Domain"/>
    <property type="match status" value="1"/>
</dbReference>
<dbReference type="AlphaFoldDB" id="A0A2Z3I098"/>
<evidence type="ECO:0000313" key="4">
    <source>
        <dbReference type="Proteomes" id="UP000247763"/>
    </source>
</evidence>
<dbReference type="Proteomes" id="UP000247763">
    <property type="component" value="Chromosome"/>
</dbReference>
<evidence type="ECO:0000313" key="3">
    <source>
        <dbReference type="EMBL" id="AWM76834.1"/>
    </source>
</evidence>
<dbReference type="InterPro" id="IPR006311">
    <property type="entry name" value="TAT_signal"/>
</dbReference>
<evidence type="ECO:0000256" key="1">
    <source>
        <dbReference type="RuleBase" id="RU000363"/>
    </source>
</evidence>
<dbReference type="PRINTS" id="PR00081">
    <property type="entry name" value="GDHRDH"/>
</dbReference>
<protein>
    <submittedName>
        <fullName evidence="3">Short-chain dehydrogenase/reductase</fullName>
    </submittedName>
</protein>
<keyword evidence="4" id="KW-1185">Reference proteome</keyword>
<sequence length="332" mass="34468">MSRSARPSRRALLAAAPLAAAAAPALAAEVLPAGALKGRTVLITGASSGFGRLTALHLAGLGAHVIASMRNLQKGRRPEAASLKAEASGLPGRLDLVEIDVTRPDQVVSGVAAAERLAGGGLDVLVSNAGIGLSGPLELHDEAALEAEFQTNLLGGLRMARAVLPGMRARKAGLILPVSSQLGRIIMPNMGGYCSGKWGLEAAFEAMAYELAPLGVEVTIVQPGGYPTRIWETGSRAVEAMIARNEPERVQAYAQHIAMTRASMTAPRRSDPMDVARAIAGLIALPAGDRPLRQPVHPDTTVTTAVNKALSDVQDRVLSRGPYAAWRAAVSG</sequence>
<dbReference type="KEGG" id="phb:HYN04_03100"/>